<name>A0A2W4YA73_9CYAN</name>
<dbReference type="AlphaFoldDB" id="A0A2W4YA73"/>
<protein>
    <submittedName>
        <fullName evidence="1">KAP family P-loop domain protein</fullName>
    </submittedName>
</protein>
<accession>A0A2W4YA73</accession>
<gene>
    <name evidence="1" type="ORF">DCF15_22135</name>
</gene>
<dbReference type="EMBL" id="QBMP01000385">
    <property type="protein sequence ID" value="PZO44331.1"/>
    <property type="molecule type" value="Genomic_DNA"/>
</dbReference>
<proteinExistence type="predicted"/>
<reference evidence="1 2" key="2">
    <citation type="submission" date="2018-06" db="EMBL/GenBank/DDBJ databases">
        <title>Metagenomic assembly of (sub)arctic Cyanobacteria and their associated microbiome from non-axenic cultures.</title>
        <authorList>
            <person name="Baurain D."/>
        </authorList>
    </citation>
    <scope>NUCLEOTIDE SEQUENCE [LARGE SCALE GENOMIC DNA]</scope>
    <source>
        <strain evidence="1">ULC027bin1</strain>
    </source>
</reference>
<evidence type="ECO:0000313" key="1">
    <source>
        <dbReference type="EMBL" id="PZO44331.1"/>
    </source>
</evidence>
<dbReference type="Proteomes" id="UP000249794">
    <property type="component" value="Unassembled WGS sequence"/>
</dbReference>
<evidence type="ECO:0000313" key="2">
    <source>
        <dbReference type="Proteomes" id="UP000249794"/>
    </source>
</evidence>
<organism evidence="1 2">
    <name type="scientific">Phormidesmis priestleyi</name>
    <dbReference type="NCBI Taxonomy" id="268141"/>
    <lineage>
        <taxon>Bacteria</taxon>
        <taxon>Bacillati</taxon>
        <taxon>Cyanobacteriota</taxon>
        <taxon>Cyanophyceae</taxon>
        <taxon>Leptolyngbyales</taxon>
        <taxon>Leptolyngbyaceae</taxon>
        <taxon>Phormidesmis</taxon>
    </lineage>
</organism>
<feature type="non-terminal residue" evidence="1">
    <location>
        <position position="1"/>
    </location>
</feature>
<reference evidence="2" key="1">
    <citation type="submission" date="2018-04" db="EMBL/GenBank/DDBJ databases">
        <authorList>
            <person name="Cornet L."/>
        </authorList>
    </citation>
    <scope>NUCLEOTIDE SEQUENCE [LARGE SCALE GENOMIC DNA]</scope>
</reference>
<comment type="caution">
    <text evidence="1">The sequence shown here is derived from an EMBL/GenBank/DDBJ whole genome shotgun (WGS) entry which is preliminary data.</text>
</comment>
<sequence length="276" mass="31889">SLLNFLTGKLQKESSFREEIKETYERRVTDLSSHLDAIAAEIQIATGKEVLVIIDDLDKLELPVVKTIFYDHIRALFSPNFRIVFTVPIAVVREPWLIATLESERRTVVMLSVTKFFPKVLAHQPDAEPIQKNVEILEAMLDKRIDDALIEPDVKRQIVMLSGGVLREQVRLAQECCRECMLELRINQERTDLKIDAAILKEAAKNLRNQFARTLGTQLYDLLKETYESFTPPDIKSADFLELLHGLYVLEYENDELWYDLHPLVKDLLRQRGLIA</sequence>